<feature type="chain" id="PRO_5045633492" evidence="1">
    <location>
        <begin position="21"/>
        <end position="129"/>
    </location>
</feature>
<evidence type="ECO:0000256" key="1">
    <source>
        <dbReference type="SAM" id="SignalP"/>
    </source>
</evidence>
<evidence type="ECO:0000313" key="3">
    <source>
        <dbReference type="Proteomes" id="UP001396898"/>
    </source>
</evidence>
<sequence length="129" mass="13857">MLAMRSLALLALSALPLTQAWLLEFWASQIRCSKGGPAVAADTERGGAAGQGYCAMISLDEPKAMKVSMWDAGCKVSLYAGSRPCTGAPVWEKYKEEMAAEGRLVDNDWTCVVDLEGKSITSVAYNCED</sequence>
<evidence type="ECO:0000313" key="2">
    <source>
        <dbReference type="EMBL" id="KAK8002124.1"/>
    </source>
</evidence>
<keyword evidence="3" id="KW-1185">Reference proteome</keyword>
<protein>
    <submittedName>
        <fullName evidence="2">Uncharacterized protein</fullName>
    </submittedName>
</protein>
<name>A0ABR1R8K9_9PEZI</name>
<proteinExistence type="predicted"/>
<reference evidence="2 3" key="1">
    <citation type="submission" date="2023-01" db="EMBL/GenBank/DDBJ databases">
        <title>Analysis of 21 Apiospora genomes using comparative genomics revels a genus with tremendous synthesis potential of carbohydrate active enzymes and secondary metabolites.</title>
        <authorList>
            <person name="Sorensen T."/>
        </authorList>
    </citation>
    <scope>NUCLEOTIDE SEQUENCE [LARGE SCALE GENOMIC DNA]</scope>
    <source>
        <strain evidence="2 3">CBS 20057</strain>
    </source>
</reference>
<gene>
    <name evidence="2" type="ORF">PG991_014346</name>
</gene>
<organism evidence="2 3">
    <name type="scientific">Apiospora marii</name>
    <dbReference type="NCBI Taxonomy" id="335849"/>
    <lineage>
        <taxon>Eukaryota</taxon>
        <taxon>Fungi</taxon>
        <taxon>Dikarya</taxon>
        <taxon>Ascomycota</taxon>
        <taxon>Pezizomycotina</taxon>
        <taxon>Sordariomycetes</taxon>
        <taxon>Xylariomycetidae</taxon>
        <taxon>Amphisphaeriales</taxon>
        <taxon>Apiosporaceae</taxon>
        <taxon>Apiospora</taxon>
    </lineage>
</organism>
<comment type="caution">
    <text evidence="2">The sequence shown here is derived from an EMBL/GenBank/DDBJ whole genome shotgun (WGS) entry which is preliminary data.</text>
</comment>
<dbReference type="EMBL" id="JAQQWI010000018">
    <property type="protein sequence ID" value="KAK8002124.1"/>
    <property type="molecule type" value="Genomic_DNA"/>
</dbReference>
<dbReference type="Proteomes" id="UP001396898">
    <property type="component" value="Unassembled WGS sequence"/>
</dbReference>
<accession>A0ABR1R8K9</accession>
<feature type="signal peptide" evidence="1">
    <location>
        <begin position="1"/>
        <end position="20"/>
    </location>
</feature>
<keyword evidence="1" id="KW-0732">Signal</keyword>